<dbReference type="SUPFAM" id="SSF100950">
    <property type="entry name" value="NagB/RpiA/CoA transferase-like"/>
    <property type="match status" value="1"/>
</dbReference>
<dbReference type="PANTHER" id="PTHR13707:SF60">
    <property type="entry name" value="ACETATE COA-TRANSFERASE SUBUNIT ALPHA"/>
    <property type="match status" value="1"/>
</dbReference>
<dbReference type="SMART" id="SM00882">
    <property type="entry name" value="CoA_trans"/>
    <property type="match status" value="1"/>
</dbReference>
<dbReference type="Gene3D" id="3.40.1080.10">
    <property type="entry name" value="Glutaconate Coenzyme A-transferase"/>
    <property type="match status" value="1"/>
</dbReference>
<name>A0AA35WVY1_GEOBA</name>
<dbReference type="EMBL" id="CASHTH010002828">
    <property type="protein sequence ID" value="CAI8035858.1"/>
    <property type="molecule type" value="Genomic_DNA"/>
</dbReference>
<dbReference type="GO" id="GO:0008410">
    <property type="term" value="F:CoA-transferase activity"/>
    <property type="evidence" value="ECO:0007669"/>
    <property type="project" value="InterPro"/>
</dbReference>
<sequence length="217" mass="23231">RASGGEDVATWRGGESWYRHPFALCGFRSRGGAASVQAENGVLGYGELLAPEDGDPDLIDASGQFTKMTPGMAFFDSAESFAMIRGGHIDATVLGALQVSENGDLANWMLPSRGIGSIGGGMDLAANTKRVIVAMEHTTRRNLPKNILRECEFPLTAQRCVTDIVTDIAVISVTDQGLVLEECAPGWNPEDVQALTAATLQFQRKEAFAMKILISGR</sequence>
<organism evidence="2 3">
    <name type="scientific">Geodia barretti</name>
    <name type="common">Barrett's horny sponge</name>
    <dbReference type="NCBI Taxonomy" id="519541"/>
    <lineage>
        <taxon>Eukaryota</taxon>
        <taxon>Metazoa</taxon>
        <taxon>Porifera</taxon>
        <taxon>Demospongiae</taxon>
        <taxon>Heteroscleromorpha</taxon>
        <taxon>Tetractinellida</taxon>
        <taxon>Astrophorina</taxon>
        <taxon>Geodiidae</taxon>
        <taxon>Geodia</taxon>
    </lineage>
</organism>
<reference evidence="2" key="1">
    <citation type="submission" date="2023-03" db="EMBL/GenBank/DDBJ databases">
        <authorList>
            <person name="Steffen K."/>
            <person name="Cardenas P."/>
        </authorList>
    </citation>
    <scope>NUCLEOTIDE SEQUENCE</scope>
</reference>
<evidence type="ECO:0000313" key="3">
    <source>
        <dbReference type="Proteomes" id="UP001174909"/>
    </source>
</evidence>
<feature type="non-terminal residue" evidence="2">
    <location>
        <position position="1"/>
    </location>
</feature>
<comment type="caution">
    <text evidence="2">The sequence shown here is derived from an EMBL/GenBank/DDBJ whole genome shotgun (WGS) entry which is preliminary data.</text>
</comment>
<dbReference type="AlphaFoldDB" id="A0AA35WVY1"/>
<dbReference type="PANTHER" id="PTHR13707">
    <property type="entry name" value="KETOACID-COENZYME A TRANSFERASE"/>
    <property type="match status" value="1"/>
</dbReference>
<dbReference type="Proteomes" id="UP001174909">
    <property type="component" value="Unassembled WGS sequence"/>
</dbReference>
<keyword evidence="3" id="KW-1185">Reference proteome</keyword>
<proteinExistence type="predicted"/>
<evidence type="ECO:0000256" key="1">
    <source>
        <dbReference type="ARBA" id="ARBA00022679"/>
    </source>
</evidence>
<evidence type="ECO:0000313" key="2">
    <source>
        <dbReference type="EMBL" id="CAI8035858.1"/>
    </source>
</evidence>
<keyword evidence="1 2" id="KW-0808">Transferase</keyword>
<dbReference type="InterPro" id="IPR037171">
    <property type="entry name" value="NagB/RpiA_transferase-like"/>
</dbReference>
<gene>
    <name evidence="2" type="ORF">GBAR_LOCUS20113</name>
</gene>
<accession>A0AA35WVY1</accession>
<dbReference type="InterPro" id="IPR004165">
    <property type="entry name" value="CoA_trans_fam_I"/>
</dbReference>
<dbReference type="Pfam" id="PF01144">
    <property type="entry name" value="CoA_trans"/>
    <property type="match status" value="1"/>
</dbReference>
<protein>
    <submittedName>
        <fullName evidence="2">Succinyl-CoA:3-ketoacid coenzyme A transferase subunit B</fullName>
    </submittedName>
</protein>